<evidence type="ECO:0000313" key="2">
    <source>
        <dbReference type="Proteomes" id="UP001207468"/>
    </source>
</evidence>
<accession>A0ACC0TQT3</accession>
<keyword evidence="2" id="KW-1185">Reference proteome</keyword>
<proteinExistence type="predicted"/>
<organism evidence="1 2">
    <name type="scientific">Russula earlei</name>
    <dbReference type="NCBI Taxonomy" id="71964"/>
    <lineage>
        <taxon>Eukaryota</taxon>
        <taxon>Fungi</taxon>
        <taxon>Dikarya</taxon>
        <taxon>Basidiomycota</taxon>
        <taxon>Agaricomycotina</taxon>
        <taxon>Agaricomycetes</taxon>
        <taxon>Russulales</taxon>
        <taxon>Russulaceae</taxon>
        <taxon>Russula</taxon>
    </lineage>
</organism>
<protein>
    <submittedName>
        <fullName evidence="1">Uncharacterized protein</fullName>
    </submittedName>
</protein>
<dbReference type="EMBL" id="JAGFNK010001783">
    <property type="protein sequence ID" value="KAI9429152.1"/>
    <property type="molecule type" value="Genomic_DNA"/>
</dbReference>
<gene>
    <name evidence="1" type="ORF">F5148DRAFT_1296604</name>
</gene>
<reference evidence="1" key="1">
    <citation type="submission" date="2021-03" db="EMBL/GenBank/DDBJ databases">
        <title>Evolutionary priming and transition to the ectomycorrhizal habit in an iconic lineage of mushroom-forming fungi: is preadaptation a requirement?</title>
        <authorList>
            <consortium name="DOE Joint Genome Institute"/>
            <person name="Looney B.P."/>
            <person name="Miyauchi S."/>
            <person name="Morin E."/>
            <person name="Drula E."/>
            <person name="Courty P.E."/>
            <person name="Chicoki N."/>
            <person name="Fauchery L."/>
            <person name="Kohler A."/>
            <person name="Kuo A."/>
            <person name="LaButti K."/>
            <person name="Pangilinan J."/>
            <person name="Lipzen A."/>
            <person name="Riley R."/>
            <person name="Andreopoulos W."/>
            <person name="He G."/>
            <person name="Johnson J."/>
            <person name="Barry K.W."/>
            <person name="Grigoriev I.V."/>
            <person name="Nagy L."/>
            <person name="Hibbett D."/>
            <person name="Henrissat B."/>
            <person name="Matheny P.B."/>
            <person name="Labbe J."/>
            <person name="Martin A.F."/>
        </authorList>
    </citation>
    <scope>NUCLEOTIDE SEQUENCE</scope>
    <source>
        <strain evidence="1">BPL698</strain>
    </source>
</reference>
<evidence type="ECO:0000313" key="1">
    <source>
        <dbReference type="EMBL" id="KAI9429152.1"/>
    </source>
</evidence>
<dbReference type="Proteomes" id="UP001207468">
    <property type="component" value="Unassembled WGS sequence"/>
</dbReference>
<sequence>MAQSGIWLAIGSSNVIQLIKQATISLFILCLSQLLADPVPRAGWRAAGAHGVGPPFNDDVLLVTYLDHGVIAWNLKTFEIMVHLPGFV</sequence>
<name>A0ACC0TQT3_9AGAM</name>
<comment type="caution">
    <text evidence="1">The sequence shown here is derived from an EMBL/GenBank/DDBJ whole genome shotgun (WGS) entry which is preliminary data.</text>
</comment>